<dbReference type="Proteomes" id="UP000308330">
    <property type="component" value="Unassembled WGS sequence"/>
</dbReference>
<evidence type="ECO:0000313" key="3">
    <source>
        <dbReference type="Proteomes" id="UP000308330"/>
    </source>
</evidence>
<keyword evidence="1" id="KW-0812">Transmembrane</keyword>
<comment type="caution">
    <text evidence="2">The sequence shown here is derived from an EMBL/GenBank/DDBJ whole genome shotgun (WGS) entry which is preliminary data.</text>
</comment>
<sequence>MEERHDLTTVFTGIIALILSFLGIYKVFLDEIMPTGFYLFTMVIIYVMCIWIFAKNLGTEKGRRAKAKYFLSLFKDI</sequence>
<proteinExistence type="predicted"/>
<name>A0ABY2T3R5_9BACI</name>
<dbReference type="EMBL" id="SZPT01000001">
    <property type="protein sequence ID" value="TKI50642.1"/>
    <property type="molecule type" value="Genomic_DNA"/>
</dbReference>
<keyword evidence="3" id="KW-1185">Reference proteome</keyword>
<reference evidence="2 3" key="1">
    <citation type="submission" date="2019-04" db="EMBL/GenBank/DDBJ databases">
        <title>Lysinibacillus genome sequencing.</title>
        <authorList>
            <person name="Dunlap C."/>
        </authorList>
    </citation>
    <scope>NUCLEOTIDE SEQUENCE [LARGE SCALE GENOMIC DNA]</scope>
    <source>
        <strain evidence="2 3">KCTC 33042</strain>
    </source>
</reference>
<gene>
    <name evidence="2" type="ORF">FC748_05375</name>
</gene>
<organism evidence="2 3">
    <name type="scientific">Lysinibacillus tabacifolii</name>
    <dbReference type="NCBI Taxonomy" id="1173107"/>
    <lineage>
        <taxon>Bacteria</taxon>
        <taxon>Bacillati</taxon>
        <taxon>Bacillota</taxon>
        <taxon>Bacilli</taxon>
        <taxon>Bacillales</taxon>
        <taxon>Bacillaceae</taxon>
        <taxon>Lysinibacillus</taxon>
    </lineage>
</organism>
<accession>A0ABY2T3R5</accession>
<keyword evidence="1" id="KW-0472">Membrane</keyword>
<feature type="transmembrane region" description="Helical" evidence="1">
    <location>
        <begin position="7"/>
        <end position="25"/>
    </location>
</feature>
<protein>
    <submittedName>
        <fullName evidence="2">Uncharacterized protein</fullName>
    </submittedName>
</protein>
<keyword evidence="1" id="KW-1133">Transmembrane helix</keyword>
<evidence type="ECO:0000256" key="1">
    <source>
        <dbReference type="SAM" id="Phobius"/>
    </source>
</evidence>
<evidence type="ECO:0000313" key="2">
    <source>
        <dbReference type="EMBL" id="TKI50642.1"/>
    </source>
</evidence>
<feature type="transmembrane region" description="Helical" evidence="1">
    <location>
        <begin position="37"/>
        <end position="54"/>
    </location>
</feature>
<dbReference type="RefSeq" id="WP_137102290.1">
    <property type="nucleotide sequence ID" value="NZ_PYUE01000003.1"/>
</dbReference>